<dbReference type="SUPFAM" id="SSF48056">
    <property type="entry name" value="Di-copper centre-containing domain"/>
    <property type="match status" value="1"/>
</dbReference>
<proteinExistence type="inferred from homology"/>
<dbReference type="KEGG" id="tcc:18596897"/>
<gene>
    <name evidence="11" type="primary">LOC18596897</name>
</gene>
<feature type="domain" description="Tyrosinase copper-binding" evidence="9">
    <location>
        <begin position="163"/>
        <end position="180"/>
    </location>
</feature>
<dbReference type="InterPro" id="IPR050316">
    <property type="entry name" value="Tyrosinase/Hemocyanin"/>
</dbReference>
<dbReference type="Gene3D" id="1.10.1280.10">
    <property type="entry name" value="Di-copper center containing domain from catechol oxidase"/>
    <property type="match status" value="1"/>
</dbReference>
<reference evidence="11" key="2">
    <citation type="submission" date="2025-08" db="UniProtKB">
        <authorList>
            <consortium name="RefSeq"/>
        </authorList>
    </citation>
    <scope>IDENTIFICATION</scope>
</reference>
<evidence type="ECO:0000256" key="3">
    <source>
        <dbReference type="ARBA" id="ARBA00022784"/>
    </source>
</evidence>
<dbReference type="Proteomes" id="UP000694886">
    <property type="component" value="Chromosome 6"/>
</dbReference>
<dbReference type="InterPro" id="IPR022739">
    <property type="entry name" value="Polyphenol_oxidase_cen"/>
</dbReference>
<dbReference type="InterPro" id="IPR016213">
    <property type="entry name" value="Polyphenol_oxidase"/>
</dbReference>
<keyword evidence="4" id="KW-0560">Oxidoreductase</keyword>
<dbReference type="Pfam" id="PF00264">
    <property type="entry name" value="Tyrosinase"/>
    <property type="match status" value="1"/>
</dbReference>
<dbReference type="GO" id="GO:0004097">
    <property type="term" value="F:catechol oxidase activity"/>
    <property type="evidence" value="ECO:0007669"/>
    <property type="project" value="InterPro"/>
</dbReference>
<sequence>MPCQSVSIFIKAVVPLKSSHGFSCPFIVKPIIVPSLSIQTSFFPKTSQLSLNEKIKKPHYSVPNKVVSCKAANYGNQNPTPSSRKTTKIVDFKLPSFSKLRYRRPAHLVDADYVAEFTKAVNLMKDLPPDDPRSFMQQANVYRAYCNGAYDQVGFPDQDLQIHFSSLFFPFHRLYLYFYERILGKLIGDPDFAMPFWNWDAPAGMSIPAIYVNPQSLLYDDKRNVSHQPPKLVDLDYNGTDKEITDKELVLSNLKVMYRQMVSGAKTASLFHGKVYRAGDKPIPGAGSIEAGCYTAIRMWVEDQKQEYEEDMGNFYSSGRDVMFYGLHANVDRMWSVWEKTLGQNNFNDAERLNATFYFYDENANLVRAKVRDCLDNKTLGYDYEPVEMPWRLTKPVTRKLGKKGGRGHGHAMAAEIKNKNIIRNAFPIVLDKTLSIEIPRPRKSRSKREKEEEEEVLVLESIQLERDASVKFDVYINDEDDEAPSGPEDAEFAGSFTNIPHNHKHAKKLETSFSLAISDLLEDLDVEGDDNIVVTLVPRRGKGLVTVGNIKINYIRE</sequence>
<dbReference type="Pfam" id="PF12142">
    <property type="entry name" value="PPO1_DWL"/>
    <property type="match status" value="1"/>
</dbReference>
<evidence type="ECO:0000259" key="9">
    <source>
        <dbReference type="PROSITE" id="PS00497"/>
    </source>
</evidence>
<evidence type="ECO:0000256" key="8">
    <source>
        <dbReference type="PIRSR" id="PIRSR000290-3"/>
    </source>
</evidence>
<dbReference type="PRINTS" id="PR00092">
    <property type="entry name" value="TYROSINASE"/>
</dbReference>
<keyword evidence="3" id="KW-0883">Thioether bond</keyword>
<evidence type="ECO:0000256" key="2">
    <source>
        <dbReference type="ARBA" id="ARBA00022723"/>
    </source>
</evidence>
<dbReference type="PANTHER" id="PTHR11474:SF87">
    <property type="entry name" value="POLYPHENOL OXIDASE, CHLOROPLASTIC-LIKE"/>
    <property type="match status" value="1"/>
</dbReference>
<feature type="cross-link" description="2'-(S-cysteinyl)-histidine (Cys-His)" evidence="8">
    <location>
        <begin position="146"/>
        <end position="163"/>
    </location>
</feature>
<evidence type="ECO:0000256" key="4">
    <source>
        <dbReference type="ARBA" id="ARBA00023002"/>
    </source>
</evidence>
<evidence type="ECO:0000313" key="11">
    <source>
        <dbReference type="RefSeq" id="XP_007025704.2"/>
    </source>
</evidence>
<comment type="similarity">
    <text evidence="1">Belongs to the tyrosinase family.</text>
</comment>
<dbReference type="InterPro" id="IPR022740">
    <property type="entry name" value="Polyphenol_oxidase_C"/>
</dbReference>
<reference evidence="10" key="1">
    <citation type="journal article" date="1997" name="Nucleic Acids Res.">
        <title>tRNAscan-SE: a program for improved detection of transfer RNA genes in genomic sequence.</title>
        <authorList>
            <person name="Lowe T.M."/>
            <person name="Eddy S.R."/>
        </authorList>
    </citation>
    <scope>NUCLEOTIDE SEQUENCE [LARGE SCALE GENOMIC DNA]</scope>
    <source>
        <strain evidence="10">r\B97-61/B2</strain>
    </source>
</reference>
<feature type="binding site" evidence="7">
    <location>
        <position position="163"/>
    </location>
    <ligand>
        <name>Cu cation</name>
        <dbReference type="ChEBI" id="CHEBI:23378"/>
        <label>A</label>
    </ligand>
</feature>
<dbReference type="RefSeq" id="XP_007025704.2">
    <property type="nucleotide sequence ID" value="XM_007025642.2"/>
</dbReference>
<feature type="binding site" evidence="7">
    <location>
        <position position="172"/>
    </location>
    <ligand>
        <name>Cu cation</name>
        <dbReference type="ChEBI" id="CHEBI:23378"/>
        <label>A</label>
    </ligand>
</feature>
<dbReference type="GO" id="GO:0046872">
    <property type="term" value="F:metal ion binding"/>
    <property type="evidence" value="ECO:0007669"/>
    <property type="project" value="UniProtKB-KW"/>
</dbReference>
<dbReference type="PROSITE" id="PS00497">
    <property type="entry name" value="TYROSINASE_1"/>
    <property type="match status" value="1"/>
</dbReference>
<dbReference type="GeneID" id="18596897"/>
<evidence type="ECO:0000313" key="10">
    <source>
        <dbReference type="Proteomes" id="UP000694886"/>
    </source>
</evidence>
<dbReference type="PANTHER" id="PTHR11474">
    <property type="entry name" value="TYROSINASE FAMILY MEMBER"/>
    <property type="match status" value="1"/>
</dbReference>
<dbReference type="InterPro" id="IPR008922">
    <property type="entry name" value="Di-copper_centre_dom_sf"/>
</dbReference>
<keyword evidence="2 7" id="KW-0479">Metal-binding</keyword>
<evidence type="ECO:0000256" key="1">
    <source>
        <dbReference type="ARBA" id="ARBA00009928"/>
    </source>
</evidence>
<evidence type="ECO:0000256" key="5">
    <source>
        <dbReference type="ARBA" id="ARBA00023008"/>
    </source>
</evidence>
<organism evidence="10 11">
    <name type="scientific">Theobroma cacao</name>
    <name type="common">Cacao</name>
    <name type="synonym">Cocoa</name>
    <dbReference type="NCBI Taxonomy" id="3641"/>
    <lineage>
        <taxon>Eukaryota</taxon>
        <taxon>Viridiplantae</taxon>
        <taxon>Streptophyta</taxon>
        <taxon>Embryophyta</taxon>
        <taxon>Tracheophyta</taxon>
        <taxon>Spermatophyta</taxon>
        <taxon>Magnoliopsida</taxon>
        <taxon>eudicotyledons</taxon>
        <taxon>Gunneridae</taxon>
        <taxon>Pentapetalae</taxon>
        <taxon>rosids</taxon>
        <taxon>malvids</taxon>
        <taxon>Malvales</taxon>
        <taxon>Malvaceae</taxon>
        <taxon>Byttnerioideae</taxon>
        <taxon>Theobroma</taxon>
    </lineage>
</organism>
<comment type="cofactor">
    <cofactor evidence="7">
        <name>Cu(2+)</name>
        <dbReference type="ChEBI" id="CHEBI:29036"/>
    </cofactor>
    <text evidence="7">Binds 2 copper ions per subunit.</text>
</comment>
<name>A0AB32V0V2_THECC</name>
<dbReference type="Gramene" id="Tc06v2_t015920.1">
    <property type="protein sequence ID" value="Tc06v2_p015920.1"/>
    <property type="gene ID" value="Tc06v2_g015920"/>
</dbReference>
<evidence type="ECO:0000256" key="7">
    <source>
        <dbReference type="PIRSR" id="PIRSR000290-1"/>
    </source>
</evidence>
<accession>A0AB32V0V2</accession>
<dbReference type="PIRSF" id="PIRSF000290">
    <property type="entry name" value="PPO_plant"/>
    <property type="match status" value="1"/>
</dbReference>
<dbReference type="Pfam" id="PF12143">
    <property type="entry name" value="PPO1_KFDV"/>
    <property type="match status" value="1"/>
</dbReference>
<dbReference type="InterPro" id="IPR002227">
    <property type="entry name" value="Tyrosinase_Cu-bd"/>
</dbReference>
<dbReference type="GO" id="GO:0046148">
    <property type="term" value="P:pigment biosynthetic process"/>
    <property type="evidence" value="ECO:0007669"/>
    <property type="project" value="InterPro"/>
</dbReference>
<keyword evidence="5 7" id="KW-0186">Copper</keyword>
<feature type="binding site" evidence="7">
    <location>
        <position position="328"/>
    </location>
    <ligand>
        <name>Cu cation</name>
        <dbReference type="ChEBI" id="CHEBI:23378"/>
        <label>B</label>
    </ligand>
</feature>
<keyword evidence="6" id="KW-1015">Disulfide bond</keyword>
<protein>
    <submittedName>
        <fullName evidence="11">Polyphenol oxidase I, chloroplastic</fullName>
    </submittedName>
</protein>
<dbReference type="AlphaFoldDB" id="A0AB32V0V2"/>
<evidence type="ECO:0000256" key="6">
    <source>
        <dbReference type="ARBA" id="ARBA00023157"/>
    </source>
</evidence>